<dbReference type="GO" id="GO:0006508">
    <property type="term" value="P:proteolysis"/>
    <property type="evidence" value="ECO:0007669"/>
    <property type="project" value="UniProtKB-KW"/>
</dbReference>
<evidence type="ECO:0000259" key="8">
    <source>
        <dbReference type="PROSITE" id="PS51888"/>
    </source>
</evidence>
<keyword evidence="4" id="KW-0720">Serine protease</keyword>
<name>A0AAN7PG53_9COLE</name>
<evidence type="ECO:0000313" key="9">
    <source>
        <dbReference type="EMBL" id="KAK4887605.1"/>
    </source>
</evidence>
<keyword evidence="1" id="KW-0645">Protease</keyword>
<dbReference type="PROSITE" id="PS50240">
    <property type="entry name" value="TRYPSIN_DOM"/>
    <property type="match status" value="1"/>
</dbReference>
<keyword evidence="3" id="KW-0378">Hydrolase</keyword>
<dbReference type="SUPFAM" id="SSF50494">
    <property type="entry name" value="Trypsin-like serine proteases"/>
    <property type="match status" value="1"/>
</dbReference>
<dbReference type="InterPro" id="IPR009003">
    <property type="entry name" value="Peptidase_S1_PA"/>
</dbReference>
<dbReference type="SMART" id="SM00020">
    <property type="entry name" value="Tryp_SPc"/>
    <property type="match status" value="1"/>
</dbReference>
<dbReference type="InterPro" id="IPR043504">
    <property type="entry name" value="Peptidase_S1_PA_chymotrypsin"/>
</dbReference>
<dbReference type="PANTHER" id="PTHR24260:SF136">
    <property type="entry name" value="GH08193P-RELATED"/>
    <property type="match status" value="1"/>
</dbReference>
<evidence type="ECO:0008006" key="11">
    <source>
        <dbReference type="Google" id="ProtNLM"/>
    </source>
</evidence>
<comment type="caution">
    <text evidence="9">The sequence shown here is derived from an EMBL/GenBank/DDBJ whole genome shotgun (WGS) entry which is preliminary data.</text>
</comment>
<dbReference type="GO" id="GO:0004252">
    <property type="term" value="F:serine-type endopeptidase activity"/>
    <property type="evidence" value="ECO:0007669"/>
    <property type="project" value="InterPro"/>
</dbReference>
<dbReference type="PROSITE" id="PS51888">
    <property type="entry name" value="CLIP"/>
    <property type="match status" value="1"/>
</dbReference>
<gene>
    <name evidence="9" type="ORF">RN001_003876</name>
</gene>
<keyword evidence="5" id="KW-1015">Disulfide bond</keyword>
<dbReference type="InterPro" id="IPR022700">
    <property type="entry name" value="CLIP"/>
</dbReference>
<evidence type="ECO:0000256" key="3">
    <source>
        <dbReference type="ARBA" id="ARBA00022801"/>
    </source>
</evidence>
<reference evidence="10" key="1">
    <citation type="submission" date="2023-01" db="EMBL/GenBank/DDBJ databases">
        <title>Key to firefly adult light organ development and bioluminescence: homeobox transcription factors regulate luciferase expression and transportation to peroxisome.</title>
        <authorList>
            <person name="Fu X."/>
        </authorList>
    </citation>
    <scope>NUCLEOTIDE SEQUENCE [LARGE SCALE GENOMIC DNA]</scope>
</reference>
<dbReference type="Pfam" id="PF00089">
    <property type="entry name" value="Trypsin"/>
    <property type="match status" value="1"/>
</dbReference>
<dbReference type="AlphaFoldDB" id="A0AAN7PG53"/>
<evidence type="ECO:0000259" key="7">
    <source>
        <dbReference type="PROSITE" id="PS50240"/>
    </source>
</evidence>
<dbReference type="InterPro" id="IPR038565">
    <property type="entry name" value="CLIP_sf"/>
</dbReference>
<accession>A0AAN7PG53</accession>
<proteinExistence type="predicted"/>
<keyword evidence="2 6" id="KW-0732">Signal</keyword>
<evidence type="ECO:0000256" key="1">
    <source>
        <dbReference type="ARBA" id="ARBA00022670"/>
    </source>
</evidence>
<dbReference type="InterPro" id="IPR051333">
    <property type="entry name" value="CLIP_Serine_Protease"/>
</dbReference>
<feature type="domain" description="Clip" evidence="8">
    <location>
        <begin position="22"/>
        <end position="74"/>
    </location>
</feature>
<keyword evidence="10" id="KW-1185">Reference proteome</keyword>
<feature type="chain" id="PRO_5042999800" description="CLIP domain-containing serine protease" evidence="6">
    <location>
        <begin position="19"/>
        <end position="315"/>
    </location>
</feature>
<feature type="signal peptide" evidence="6">
    <location>
        <begin position="1"/>
        <end position="18"/>
    </location>
</feature>
<dbReference type="Pfam" id="PF12032">
    <property type="entry name" value="CLIP"/>
    <property type="match status" value="1"/>
</dbReference>
<sequence>MSATIYLFLAYCVAFAIANGERCETPTGQKGECVPLASCQILLWSFANPKDGMYNYLNKFLCSNTTDNSIFVCCRVATDVLVFEDEEDNWDPNSIHNIKKLVNVDTCGKSNRYVKSDGLINLYDFPWLVKIRISVDRETFRVLCTGVLITERHVMYSAQCHYLVVEKGPYFQIKIDVYNGYKGNCNTTSSSYETNCSATENYEFDEYKIHPFYDPVTQLNDIVILRLHRSVVFSEFMNPICLPLIPEIPEHGLVHTSGWKETFLHNELSVKTTYTSTLISNYDCKALNKQGDVITTYDMCTINGVPPENEVIGYP</sequence>
<dbReference type="InterPro" id="IPR001254">
    <property type="entry name" value="Trypsin_dom"/>
</dbReference>
<evidence type="ECO:0000256" key="6">
    <source>
        <dbReference type="SAM" id="SignalP"/>
    </source>
</evidence>
<organism evidence="9 10">
    <name type="scientific">Aquatica leii</name>
    <dbReference type="NCBI Taxonomy" id="1421715"/>
    <lineage>
        <taxon>Eukaryota</taxon>
        <taxon>Metazoa</taxon>
        <taxon>Ecdysozoa</taxon>
        <taxon>Arthropoda</taxon>
        <taxon>Hexapoda</taxon>
        <taxon>Insecta</taxon>
        <taxon>Pterygota</taxon>
        <taxon>Neoptera</taxon>
        <taxon>Endopterygota</taxon>
        <taxon>Coleoptera</taxon>
        <taxon>Polyphaga</taxon>
        <taxon>Elateriformia</taxon>
        <taxon>Elateroidea</taxon>
        <taxon>Lampyridae</taxon>
        <taxon>Luciolinae</taxon>
        <taxon>Aquatica</taxon>
    </lineage>
</organism>
<feature type="domain" description="Peptidase S1" evidence="7">
    <location>
        <begin position="113"/>
        <end position="315"/>
    </location>
</feature>
<evidence type="ECO:0000313" key="10">
    <source>
        <dbReference type="Proteomes" id="UP001353858"/>
    </source>
</evidence>
<evidence type="ECO:0000256" key="5">
    <source>
        <dbReference type="ARBA" id="ARBA00023157"/>
    </source>
</evidence>
<evidence type="ECO:0000256" key="4">
    <source>
        <dbReference type="ARBA" id="ARBA00022825"/>
    </source>
</evidence>
<dbReference type="Gene3D" id="2.40.10.10">
    <property type="entry name" value="Trypsin-like serine proteases"/>
    <property type="match status" value="1"/>
</dbReference>
<protein>
    <recommendedName>
        <fullName evidence="11">CLIP domain-containing serine protease</fullName>
    </recommendedName>
</protein>
<evidence type="ECO:0000256" key="2">
    <source>
        <dbReference type="ARBA" id="ARBA00022729"/>
    </source>
</evidence>
<dbReference type="EMBL" id="JARPUR010000001">
    <property type="protein sequence ID" value="KAK4887605.1"/>
    <property type="molecule type" value="Genomic_DNA"/>
</dbReference>
<dbReference type="Gene3D" id="3.30.1640.30">
    <property type="match status" value="1"/>
</dbReference>
<dbReference type="PANTHER" id="PTHR24260">
    <property type="match status" value="1"/>
</dbReference>
<dbReference type="Proteomes" id="UP001353858">
    <property type="component" value="Unassembled WGS sequence"/>
</dbReference>